<keyword evidence="1" id="KW-0479">Metal-binding</keyword>
<keyword evidence="3" id="KW-0862">Zinc</keyword>
<keyword evidence="8" id="KW-1185">Reference proteome</keyword>
<protein>
    <recommendedName>
        <fullName evidence="6">HIT-type domain-containing protein</fullName>
    </recommendedName>
</protein>
<dbReference type="GO" id="GO:0070761">
    <property type="term" value="C:pre-snoRNP complex"/>
    <property type="evidence" value="ECO:0007669"/>
    <property type="project" value="TreeGrafter"/>
</dbReference>
<evidence type="ECO:0000256" key="3">
    <source>
        <dbReference type="ARBA" id="ARBA00022833"/>
    </source>
</evidence>
<dbReference type="Proteomes" id="UP000503462">
    <property type="component" value="Chromosome 2"/>
</dbReference>
<dbReference type="AlphaFoldDB" id="A0A6H0XR56"/>
<dbReference type="Gene3D" id="3.30.60.190">
    <property type="match status" value="1"/>
</dbReference>
<feature type="compositionally biased region" description="Basic residues" evidence="5">
    <location>
        <begin position="130"/>
        <end position="142"/>
    </location>
</feature>
<dbReference type="Pfam" id="PF04438">
    <property type="entry name" value="zf-HIT"/>
    <property type="match status" value="1"/>
</dbReference>
<proteinExistence type="predicted"/>
<reference evidence="7 8" key="1">
    <citation type="journal article" date="2016" name="Sci. Rep.">
        <title>Peltaster fructicola genome reveals evolution from an invasive phytopathogen to an ectophytic parasite.</title>
        <authorList>
            <person name="Xu C."/>
            <person name="Chen H."/>
            <person name="Gleason M.L."/>
            <person name="Xu J.R."/>
            <person name="Liu H."/>
            <person name="Zhang R."/>
            <person name="Sun G."/>
        </authorList>
    </citation>
    <scope>NUCLEOTIDE SEQUENCE [LARGE SCALE GENOMIC DNA]</scope>
    <source>
        <strain evidence="7 8">LNHT1506</strain>
    </source>
</reference>
<evidence type="ECO:0000256" key="5">
    <source>
        <dbReference type="SAM" id="MobiDB-lite"/>
    </source>
</evidence>
<dbReference type="GO" id="GO:0008270">
    <property type="term" value="F:zinc ion binding"/>
    <property type="evidence" value="ECO:0007669"/>
    <property type="project" value="UniProtKB-UniRule"/>
</dbReference>
<name>A0A6H0XR56_9PEZI</name>
<evidence type="ECO:0000313" key="7">
    <source>
        <dbReference type="EMBL" id="QIW97108.1"/>
    </source>
</evidence>
<dbReference type="EMBL" id="CP051140">
    <property type="protein sequence ID" value="QIW97108.1"/>
    <property type="molecule type" value="Genomic_DNA"/>
</dbReference>
<dbReference type="PROSITE" id="PS00028">
    <property type="entry name" value="ZINC_FINGER_C2H2_1"/>
    <property type="match status" value="1"/>
</dbReference>
<dbReference type="InterPro" id="IPR013087">
    <property type="entry name" value="Znf_C2H2_type"/>
</dbReference>
<evidence type="ECO:0000259" key="6">
    <source>
        <dbReference type="PROSITE" id="PS51083"/>
    </source>
</evidence>
<evidence type="ECO:0000313" key="8">
    <source>
        <dbReference type="Proteomes" id="UP000503462"/>
    </source>
</evidence>
<dbReference type="GO" id="GO:0000463">
    <property type="term" value="P:maturation of LSU-rRNA from tricistronic rRNA transcript (SSU-rRNA, 5.8S rRNA, LSU-rRNA)"/>
    <property type="evidence" value="ECO:0007669"/>
    <property type="project" value="TreeGrafter"/>
</dbReference>
<feature type="domain" description="HIT-type" evidence="6">
    <location>
        <begin position="5"/>
        <end position="43"/>
    </location>
</feature>
<gene>
    <name evidence="7" type="ORF">AMS68_002626</name>
</gene>
<dbReference type="OrthoDB" id="18412at2759"/>
<dbReference type="CDD" id="cd23024">
    <property type="entry name" value="zf-HIT_ZNHIT2-3"/>
    <property type="match status" value="1"/>
</dbReference>
<dbReference type="GO" id="GO:0000492">
    <property type="term" value="P:box C/D snoRNP assembly"/>
    <property type="evidence" value="ECO:0007669"/>
    <property type="project" value="TreeGrafter"/>
</dbReference>
<keyword evidence="2 4" id="KW-0863">Zinc-finger</keyword>
<evidence type="ECO:0000256" key="2">
    <source>
        <dbReference type="ARBA" id="ARBA00022771"/>
    </source>
</evidence>
<dbReference type="InterPro" id="IPR051639">
    <property type="entry name" value="BCD1"/>
</dbReference>
<dbReference type="PANTHER" id="PTHR13483">
    <property type="entry name" value="BOX C_D SNORNA PROTEIN 1-RELATED"/>
    <property type="match status" value="1"/>
</dbReference>
<dbReference type="PROSITE" id="PS51083">
    <property type="entry name" value="ZF_HIT"/>
    <property type="match status" value="1"/>
</dbReference>
<evidence type="ECO:0000256" key="1">
    <source>
        <dbReference type="ARBA" id="ARBA00022723"/>
    </source>
</evidence>
<dbReference type="SUPFAM" id="SSF144232">
    <property type="entry name" value="HIT/MYND zinc finger-like"/>
    <property type="match status" value="1"/>
</dbReference>
<organism evidence="7 8">
    <name type="scientific">Peltaster fructicola</name>
    <dbReference type="NCBI Taxonomy" id="286661"/>
    <lineage>
        <taxon>Eukaryota</taxon>
        <taxon>Fungi</taxon>
        <taxon>Dikarya</taxon>
        <taxon>Ascomycota</taxon>
        <taxon>Pezizomycotina</taxon>
        <taxon>Dothideomycetes</taxon>
        <taxon>Dothideomycetes incertae sedis</taxon>
        <taxon>Peltaster</taxon>
    </lineage>
</organism>
<dbReference type="InterPro" id="IPR007529">
    <property type="entry name" value="Znf_HIT"/>
</dbReference>
<evidence type="ECO:0000256" key="4">
    <source>
        <dbReference type="PROSITE-ProRule" id="PRU00453"/>
    </source>
</evidence>
<feature type="compositionally biased region" description="Basic and acidic residues" evidence="5">
    <location>
        <begin position="151"/>
        <end position="163"/>
    </location>
</feature>
<accession>A0A6H0XR56</accession>
<dbReference type="GO" id="GO:0005634">
    <property type="term" value="C:nucleus"/>
    <property type="evidence" value="ECO:0007669"/>
    <property type="project" value="TreeGrafter"/>
</dbReference>
<sequence length="205" mass="23495">MAVLCELCNEADSKYRCPACGLRYCSIACYKPHKAQHEESKAHTADTTTIEPTQARVDRPGTTRRVQKQSFAGFEQDAEFQRLLQRYPKLQIQLQGVYALTMDPGPEEERGWNRPQLPLIDRSNTAQRGGRGRGRFMTRGRGGRSAPYEPPEGRQRGRWSKEKGDLEAMFVMRKVQDESSSQEMSDGMQEFVELVRMRYGDRKDA</sequence>
<feature type="region of interest" description="Disordered" evidence="5">
    <location>
        <begin position="122"/>
        <end position="163"/>
    </location>
</feature>
<dbReference type="GO" id="GO:0048254">
    <property type="term" value="P:snoRNA localization"/>
    <property type="evidence" value="ECO:0007669"/>
    <property type="project" value="TreeGrafter"/>
</dbReference>